<name>A0A420FTC9_9SPHI</name>
<evidence type="ECO:0000313" key="2">
    <source>
        <dbReference type="Proteomes" id="UP000286402"/>
    </source>
</evidence>
<comment type="caution">
    <text evidence="1">The sequence shown here is derived from an EMBL/GenBank/DDBJ whole genome shotgun (WGS) entry which is preliminary data.</text>
</comment>
<protein>
    <submittedName>
        <fullName evidence="1">Uncharacterized protein</fullName>
    </submittedName>
</protein>
<dbReference type="EMBL" id="MCAQ01000016">
    <property type="protein sequence ID" value="RKF36185.1"/>
    <property type="molecule type" value="Genomic_DNA"/>
</dbReference>
<reference evidence="1 2" key="1">
    <citation type="submission" date="2016-07" db="EMBL/GenBank/DDBJ databases">
        <title>Genome analysis of Sphingobacterium siyangense T12B17.</title>
        <authorList>
            <person name="Xu D."/>
            <person name="Su Y."/>
            <person name="Zheng S."/>
        </authorList>
    </citation>
    <scope>NUCLEOTIDE SEQUENCE [LARGE SCALE GENOMIC DNA]</scope>
    <source>
        <strain evidence="1 2">T12B17</strain>
    </source>
</reference>
<dbReference type="AlphaFoldDB" id="A0A420FTC9"/>
<evidence type="ECO:0000313" key="1">
    <source>
        <dbReference type="EMBL" id="RKF36185.1"/>
    </source>
</evidence>
<sequence length="313" mass="37268">MNTAMLKTKCLIIWLILISLLSFNKGFSQTKYFLFEEDSKEFTASSFRLNTYPLYKIKREVHLFNVMSKAQTFIGNKGIYNGQHDYNIMLFSILPDLDGSEDWYEINPDTIRSSMINFKDLEELHKKNTLSYFNTTVKQTTKYFNAYKLIIKKGDTYYAPKYCLLQFYAVRNRPQAFTNVYGTINTQDSAYSVLQLEKIFQGAYPSLQFPLYRIGEDPLSFLDWSRDRREYLSKKITLVPHATGYQFWTYVDWTQHEYNYDFERGIDRFVYAPEKGIIGGSFDFYFYYHRKKLPIKYTDFLNNIKEEKVMIAE</sequence>
<proteinExistence type="predicted"/>
<dbReference type="Proteomes" id="UP000286402">
    <property type="component" value="Unassembled WGS sequence"/>
</dbReference>
<accession>A0A420FTC9</accession>
<gene>
    <name evidence="1" type="ORF">BCY89_27955</name>
</gene>
<keyword evidence="2" id="KW-1185">Reference proteome</keyword>
<organism evidence="1 2">
    <name type="scientific">Sphingobacterium siyangense</name>
    <dbReference type="NCBI Taxonomy" id="459529"/>
    <lineage>
        <taxon>Bacteria</taxon>
        <taxon>Pseudomonadati</taxon>
        <taxon>Bacteroidota</taxon>
        <taxon>Sphingobacteriia</taxon>
        <taxon>Sphingobacteriales</taxon>
        <taxon>Sphingobacteriaceae</taxon>
        <taxon>Sphingobacterium</taxon>
    </lineage>
</organism>